<accession>A0AAD4KRF1</accession>
<feature type="region of interest" description="Disordered" evidence="2">
    <location>
        <begin position="1027"/>
        <end position="1046"/>
    </location>
</feature>
<feature type="region of interest" description="Disordered" evidence="2">
    <location>
        <begin position="495"/>
        <end position="598"/>
    </location>
</feature>
<feature type="compositionally biased region" description="Low complexity" evidence="2">
    <location>
        <begin position="577"/>
        <end position="588"/>
    </location>
</feature>
<feature type="compositionally biased region" description="Basic and acidic residues" evidence="2">
    <location>
        <begin position="440"/>
        <end position="450"/>
    </location>
</feature>
<feature type="compositionally biased region" description="Polar residues" evidence="2">
    <location>
        <begin position="1028"/>
        <end position="1039"/>
    </location>
</feature>
<dbReference type="RefSeq" id="XP_046072326.1">
    <property type="nucleotide sequence ID" value="XM_046214070.1"/>
</dbReference>
<feature type="compositionally biased region" description="Low complexity" evidence="2">
    <location>
        <begin position="514"/>
        <end position="542"/>
    </location>
</feature>
<comment type="caution">
    <text evidence="3">The sequence shown here is derived from an EMBL/GenBank/DDBJ whole genome shotgun (WGS) entry which is preliminary data.</text>
</comment>
<feature type="compositionally biased region" description="Polar residues" evidence="2">
    <location>
        <begin position="727"/>
        <end position="749"/>
    </location>
</feature>
<evidence type="ECO:0000313" key="4">
    <source>
        <dbReference type="Proteomes" id="UP001201262"/>
    </source>
</evidence>
<feature type="compositionally biased region" description="Polar residues" evidence="2">
    <location>
        <begin position="260"/>
        <end position="276"/>
    </location>
</feature>
<feature type="compositionally biased region" description="Low complexity" evidence="2">
    <location>
        <begin position="306"/>
        <end position="329"/>
    </location>
</feature>
<feature type="region of interest" description="Disordered" evidence="2">
    <location>
        <begin position="712"/>
        <end position="749"/>
    </location>
</feature>
<feature type="compositionally biased region" description="Low complexity" evidence="2">
    <location>
        <begin position="131"/>
        <end position="140"/>
    </location>
</feature>
<gene>
    <name evidence="3" type="ORF">BGW36DRAFT_359409</name>
</gene>
<feature type="coiled-coil region" evidence="1">
    <location>
        <begin position="920"/>
        <end position="951"/>
    </location>
</feature>
<feature type="compositionally biased region" description="Low complexity" evidence="2">
    <location>
        <begin position="80"/>
        <end position="98"/>
    </location>
</feature>
<evidence type="ECO:0000256" key="1">
    <source>
        <dbReference type="SAM" id="Coils"/>
    </source>
</evidence>
<dbReference type="GeneID" id="70244357"/>
<feature type="compositionally biased region" description="Basic and acidic residues" evidence="2">
    <location>
        <begin position="853"/>
        <end position="863"/>
    </location>
</feature>
<evidence type="ECO:0000313" key="3">
    <source>
        <dbReference type="EMBL" id="KAH8697625.1"/>
    </source>
</evidence>
<dbReference type="Proteomes" id="UP001201262">
    <property type="component" value="Unassembled WGS sequence"/>
</dbReference>
<feature type="compositionally biased region" description="Polar residues" evidence="2">
    <location>
        <begin position="501"/>
        <end position="513"/>
    </location>
</feature>
<feature type="compositionally biased region" description="Polar residues" evidence="2">
    <location>
        <begin position="396"/>
        <end position="416"/>
    </location>
</feature>
<feature type="compositionally biased region" description="Polar residues" evidence="2">
    <location>
        <begin position="66"/>
        <end position="79"/>
    </location>
</feature>
<protein>
    <submittedName>
        <fullName evidence="3">Uncharacterized protein</fullName>
    </submittedName>
</protein>
<sequence>MNGVLTEDSWSNTSSPNIAAAHSPPAGSSPTSRRSNAIQPPALTTSLGSAPYQSLSAGARIGYTPSPATSLSSPFSQGQSPYLPSPASALPGASPMASRIPSSSYSAPYNPQEWAPLSGGGSPQIAHMAHPQRSNVVRVVQPPPRSSDTQLSPPPPYTPRHQATSPSEPPSLAAVSPRPGRSNDITGQPQDGHSLGYRNQSSHSRPVSMISLNDGSTNWQSAYLNHPPPPPPGGSRSSSRANIDHHQGGGFDSGLGISRPGSTASQYPVASQQQSPYGYAENHQRYDIPQQAPSSKRAASTGALQSNSSSRASSTSHSRSPPRTSWEPGMPLPPPPPGPPPLRSQSASGSSDASSRRVIQPSRQRGPPVLGTALDRVPPTPADWVDEAIPKRKLNDNQSLHVNTEISSPSLRQNIDSGESSSSHRPGSGGLFRSLAVRDSSAKGIRERRIESRHKRHNFSEDLTSISNNNIYKAWEDGSDQVTPSNLVLAGVEKSDAAASNRRQGASKPLSSARSAQSDDFPSSSRSRTSSGLFSDRSSFSTPKPDSIFSRQEITPTPPFSPDFESPFPKEQHDASSKTLPTPPLSSSKEAKPPSRLGVKIEDRPISHILHLPNDIVSVPAPLLPRRNSTHQTPSLDSIIHQRIDPLDGASQRYQAMLEKELSATNEAEALKVFTDFILSESRIRRQIYSQTFSDGNVDIEIEEVRRKLFVPEPPQAKPTGMKLDTSFKQTSPSRAESSGSVGVSSRPESAWWSNYQPCLSPIASISIENDEMSSRGRPPSRWWESKTGSSSEGAERRAQRSKRESKYMGVPRELREAMQMGYNETLRESEEEQQSGGNQKPLQMAYGPDEYPPEKVGWHEPDSQPSTQSQPFTPRGLNKMDISRLVTLPPPYPRHHPAVNNSHPDLVVYRTTVRSISDLSEIKATRQRHKAQTEKLRQEHDEKIQENRRQFRANIQQQIQQGGISYAEAAEAEAALEVDEKRMEKDLLQNQFDTYQGTVMTPMHAILSDRVKKATECIVELGGKLSAATQHENPNQTQEEGDEKPELLEQLTQLKWLFEAREHLYHEIYELHGESNENYRAVVTLPYKQSKNEEKTRETDAFFVKDAFDRRVQYETEALSRLESFMDVIEENVKRGVETHLSAFWDIAPSLMTLVQQVPEVLSEFQVQIPAPEYDENPSYYQFPMQYLYSLLSHAEKSTYQFIESQINLLCLLHEVKSGLMRTNCKLMEAQRVRRGEPEEFIGREIQKLQAREERELTVDLKERVSTVEGQWTEALGSQIQALRERVKDHLLATGGWEDIEQLE</sequence>
<feature type="region of interest" description="Disordered" evidence="2">
    <location>
        <begin position="1"/>
        <end position="463"/>
    </location>
</feature>
<evidence type="ECO:0000256" key="2">
    <source>
        <dbReference type="SAM" id="MobiDB-lite"/>
    </source>
</evidence>
<feature type="compositionally biased region" description="Polar residues" evidence="2">
    <location>
        <begin position="33"/>
        <end position="56"/>
    </location>
</feature>
<keyword evidence="4" id="KW-1185">Reference proteome</keyword>
<feature type="compositionally biased region" description="Polar residues" evidence="2">
    <location>
        <begin position="100"/>
        <end position="109"/>
    </location>
</feature>
<name>A0AAD4KRF1_9EURO</name>
<feature type="compositionally biased region" description="Basic and acidic residues" evidence="2">
    <location>
        <begin position="589"/>
        <end position="598"/>
    </location>
</feature>
<feature type="compositionally biased region" description="Polar residues" evidence="2">
    <location>
        <begin position="8"/>
        <end position="17"/>
    </location>
</feature>
<feature type="compositionally biased region" description="Polar residues" evidence="2">
    <location>
        <begin position="291"/>
        <end position="305"/>
    </location>
</feature>
<feature type="compositionally biased region" description="Polar residues" evidence="2">
    <location>
        <begin position="864"/>
        <end position="873"/>
    </location>
</feature>
<proteinExistence type="predicted"/>
<feature type="compositionally biased region" description="Basic and acidic residues" evidence="2">
    <location>
        <begin position="794"/>
        <end position="817"/>
    </location>
</feature>
<feature type="compositionally biased region" description="Pro residues" evidence="2">
    <location>
        <begin position="330"/>
        <end position="342"/>
    </location>
</feature>
<keyword evidence="1" id="KW-0175">Coiled coil</keyword>
<organism evidence="3 4">
    <name type="scientific">Talaromyces proteolyticus</name>
    <dbReference type="NCBI Taxonomy" id="1131652"/>
    <lineage>
        <taxon>Eukaryota</taxon>
        <taxon>Fungi</taxon>
        <taxon>Dikarya</taxon>
        <taxon>Ascomycota</taxon>
        <taxon>Pezizomycotina</taxon>
        <taxon>Eurotiomycetes</taxon>
        <taxon>Eurotiomycetidae</taxon>
        <taxon>Eurotiales</taxon>
        <taxon>Trichocomaceae</taxon>
        <taxon>Talaromyces</taxon>
        <taxon>Talaromyces sect. Bacilispori</taxon>
    </lineage>
</organism>
<reference evidence="3" key="1">
    <citation type="submission" date="2021-12" db="EMBL/GenBank/DDBJ databases">
        <title>Convergent genome expansion in fungi linked to evolution of root-endophyte symbiosis.</title>
        <authorList>
            <consortium name="DOE Joint Genome Institute"/>
            <person name="Ke Y.-H."/>
            <person name="Bonito G."/>
            <person name="Liao H.-L."/>
            <person name="Looney B."/>
            <person name="Rojas-Flechas A."/>
            <person name="Nash J."/>
            <person name="Hameed K."/>
            <person name="Schadt C."/>
            <person name="Martin F."/>
            <person name="Crous P.W."/>
            <person name="Miettinen O."/>
            <person name="Magnuson J.K."/>
            <person name="Labbe J."/>
            <person name="Jacobson D."/>
            <person name="Doktycz M.J."/>
            <person name="Veneault-Fourrey C."/>
            <person name="Kuo A."/>
            <person name="Mondo S."/>
            <person name="Calhoun S."/>
            <person name="Riley R."/>
            <person name="Ohm R."/>
            <person name="LaButti K."/>
            <person name="Andreopoulos B."/>
            <person name="Pangilinan J."/>
            <person name="Nolan M."/>
            <person name="Tritt A."/>
            <person name="Clum A."/>
            <person name="Lipzen A."/>
            <person name="Daum C."/>
            <person name="Barry K."/>
            <person name="Grigoriev I.V."/>
            <person name="Vilgalys R."/>
        </authorList>
    </citation>
    <scope>NUCLEOTIDE SEQUENCE</scope>
    <source>
        <strain evidence="3">PMI_201</strain>
    </source>
</reference>
<feature type="compositionally biased region" description="Polar residues" evidence="2">
    <location>
        <begin position="183"/>
        <end position="223"/>
    </location>
</feature>
<feature type="compositionally biased region" description="Low complexity" evidence="2">
    <location>
        <begin position="19"/>
        <end position="32"/>
    </location>
</feature>
<feature type="compositionally biased region" description="Low complexity" evidence="2">
    <location>
        <begin position="417"/>
        <end position="426"/>
    </location>
</feature>
<feature type="compositionally biased region" description="Low complexity" evidence="2">
    <location>
        <begin position="343"/>
        <end position="357"/>
    </location>
</feature>
<dbReference type="EMBL" id="JAJTJA010000006">
    <property type="protein sequence ID" value="KAH8697625.1"/>
    <property type="molecule type" value="Genomic_DNA"/>
</dbReference>
<feature type="region of interest" description="Disordered" evidence="2">
    <location>
        <begin position="771"/>
        <end position="878"/>
    </location>
</feature>